<dbReference type="EMBL" id="AP026560">
    <property type="protein sequence ID" value="BDP42284.1"/>
    <property type="molecule type" value="Genomic_DNA"/>
</dbReference>
<dbReference type="Proteomes" id="UP001064971">
    <property type="component" value="Chromosome"/>
</dbReference>
<feature type="signal peptide" evidence="1">
    <location>
        <begin position="1"/>
        <end position="16"/>
    </location>
</feature>
<gene>
    <name evidence="2" type="ORF">DAETH_22530</name>
</gene>
<feature type="chain" id="PRO_5046608039" evidence="1">
    <location>
        <begin position="17"/>
        <end position="331"/>
    </location>
</feature>
<organism evidence="2 3">
    <name type="scientific">Deinococcus aetherius</name>
    <dbReference type="NCBI Taxonomy" id="200252"/>
    <lineage>
        <taxon>Bacteria</taxon>
        <taxon>Thermotogati</taxon>
        <taxon>Deinococcota</taxon>
        <taxon>Deinococci</taxon>
        <taxon>Deinococcales</taxon>
        <taxon>Deinococcaceae</taxon>
        <taxon>Deinococcus</taxon>
    </lineage>
</organism>
<keyword evidence="1" id="KW-0732">Signal</keyword>
<sequence>MTTALALAALSGGAQALNLDFGVTYRSGGAALRDNGLVRFGVSDVSLGRGTLSAGVSNQALEVGVTQGFGLPLVGAVSGAADAAVTWGGGVRLTSRVNATLGPVALNAGGAFFTAGATAVDPLAAWTLAPTDLRERGWNADVTARYRVSRTLIAVAGGEFGAQPQVAAGVEWRHDLTRALPPAEGDDPEAKPATERTGSVTLRLGARAGRDVLGATGGVTYSAESGVTLALDALAGTGVGGAAAWGASGSLGAPDLLGEGSLAQVYVAYEPWRTASAPLRVGTELRVPTGSGTLSVDVRGGRFADGSAGFGARVGYSFPLGGPPEEPGEEP</sequence>
<evidence type="ECO:0000313" key="2">
    <source>
        <dbReference type="EMBL" id="BDP42284.1"/>
    </source>
</evidence>
<reference evidence="2" key="1">
    <citation type="submission" date="2022-07" db="EMBL/GenBank/DDBJ databases">
        <title>Complete Genome Sequence of the Radioresistant Bacterium Deinococcus aetherius ST0316, Isolated from the Air Dust collected in Lower Stratosphere above Japan.</title>
        <authorList>
            <person name="Satoh K."/>
            <person name="Hagiwara K."/>
            <person name="Katsumata K."/>
            <person name="Kubo A."/>
            <person name="Yokobori S."/>
            <person name="Yamagishi A."/>
            <person name="Oono Y."/>
            <person name="Narumi I."/>
        </authorList>
    </citation>
    <scope>NUCLEOTIDE SEQUENCE</scope>
    <source>
        <strain evidence="2">ST0316</strain>
    </source>
</reference>
<protein>
    <submittedName>
        <fullName evidence="2">Uncharacterized protein</fullName>
    </submittedName>
</protein>
<name>A0ABM8AES1_9DEIO</name>
<accession>A0ABM8AES1</accession>
<proteinExistence type="predicted"/>
<evidence type="ECO:0000256" key="1">
    <source>
        <dbReference type="SAM" id="SignalP"/>
    </source>
</evidence>
<evidence type="ECO:0000313" key="3">
    <source>
        <dbReference type="Proteomes" id="UP001064971"/>
    </source>
</evidence>
<keyword evidence="3" id="KW-1185">Reference proteome</keyword>